<evidence type="ECO:0000256" key="1">
    <source>
        <dbReference type="SAM" id="Phobius"/>
    </source>
</evidence>
<protein>
    <submittedName>
        <fullName evidence="2">Uncharacterized protein</fullName>
    </submittedName>
</protein>
<feature type="transmembrane region" description="Helical" evidence="1">
    <location>
        <begin position="36"/>
        <end position="55"/>
    </location>
</feature>
<dbReference type="EMBL" id="JARKIK010000024">
    <property type="protein sequence ID" value="KAK8743628.1"/>
    <property type="molecule type" value="Genomic_DNA"/>
</dbReference>
<feature type="transmembrane region" description="Helical" evidence="1">
    <location>
        <begin position="61"/>
        <end position="81"/>
    </location>
</feature>
<accession>A0AAW0XUJ5</accession>
<feature type="non-terminal residue" evidence="2">
    <location>
        <position position="1"/>
    </location>
</feature>
<comment type="caution">
    <text evidence="2">The sequence shown here is derived from an EMBL/GenBank/DDBJ whole genome shotgun (WGS) entry which is preliminary data.</text>
</comment>
<keyword evidence="1" id="KW-1133">Transmembrane helix</keyword>
<keyword evidence="3" id="KW-1185">Reference proteome</keyword>
<reference evidence="2 3" key="1">
    <citation type="journal article" date="2024" name="BMC Genomics">
        <title>Genome assembly of redclaw crayfish (Cherax quadricarinatus) provides insights into its immune adaptation and hypoxia tolerance.</title>
        <authorList>
            <person name="Liu Z."/>
            <person name="Zheng J."/>
            <person name="Li H."/>
            <person name="Fang K."/>
            <person name="Wang S."/>
            <person name="He J."/>
            <person name="Zhou D."/>
            <person name="Weng S."/>
            <person name="Chi M."/>
            <person name="Gu Z."/>
            <person name="He J."/>
            <person name="Li F."/>
            <person name="Wang M."/>
        </authorList>
    </citation>
    <scope>NUCLEOTIDE SEQUENCE [LARGE SCALE GENOMIC DNA]</scope>
    <source>
        <strain evidence="2">ZL_2023a</strain>
    </source>
</reference>
<evidence type="ECO:0000313" key="3">
    <source>
        <dbReference type="Proteomes" id="UP001445076"/>
    </source>
</evidence>
<dbReference type="Proteomes" id="UP001445076">
    <property type="component" value="Unassembled WGS sequence"/>
</dbReference>
<feature type="transmembrane region" description="Helical" evidence="1">
    <location>
        <begin position="155"/>
        <end position="175"/>
    </location>
</feature>
<keyword evidence="1" id="KW-0472">Membrane</keyword>
<sequence>PQLPVLWFFLFSSTSSFCVPSCLFSGSSCSPPPPLSVSPVACSLVLLVLLHLLFLCPQLPVLWFFLFSSTSSFCVPSCLFSGSSPSPLSSKQRSHVSYSHTFFLLFFPTMNSSSSSFLLPHFLPNHSFPISFPLPVHFSYFSLSYFPPSLPTYPLSFPHLFFNFSCFFLFFLFFFI</sequence>
<evidence type="ECO:0000313" key="2">
    <source>
        <dbReference type="EMBL" id="KAK8743628.1"/>
    </source>
</evidence>
<proteinExistence type="predicted"/>
<keyword evidence="1" id="KW-0812">Transmembrane</keyword>
<name>A0AAW0XUJ5_CHEQU</name>
<feature type="transmembrane region" description="Helical" evidence="1">
    <location>
        <begin position="102"/>
        <end position="123"/>
    </location>
</feature>
<feature type="transmembrane region" description="Helical" evidence="1">
    <location>
        <begin position="6"/>
        <end position="24"/>
    </location>
</feature>
<dbReference type="AlphaFoldDB" id="A0AAW0XUJ5"/>
<organism evidence="2 3">
    <name type="scientific">Cherax quadricarinatus</name>
    <name type="common">Australian red claw crayfish</name>
    <dbReference type="NCBI Taxonomy" id="27406"/>
    <lineage>
        <taxon>Eukaryota</taxon>
        <taxon>Metazoa</taxon>
        <taxon>Ecdysozoa</taxon>
        <taxon>Arthropoda</taxon>
        <taxon>Crustacea</taxon>
        <taxon>Multicrustacea</taxon>
        <taxon>Malacostraca</taxon>
        <taxon>Eumalacostraca</taxon>
        <taxon>Eucarida</taxon>
        <taxon>Decapoda</taxon>
        <taxon>Pleocyemata</taxon>
        <taxon>Astacidea</taxon>
        <taxon>Parastacoidea</taxon>
        <taxon>Parastacidae</taxon>
        <taxon>Cherax</taxon>
    </lineage>
</organism>
<gene>
    <name evidence="2" type="ORF">OTU49_001172</name>
</gene>